<sequence>MSSEIWAQSHILFERVGFRSNNQTTFIGFRPISRKVVRTTLASFEQLWWCFDSQTLFFLEMHFIL</sequence>
<organism evidence="1 2">
    <name type="scientific">Kingdonia uniflora</name>
    <dbReference type="NCBI Taxonomy" id="39325"/>
    <lineage>
        <taxon>Eukaryota</taxon>
        <taxon>Viridiplantae</taxon>
        <taxon>Streptophyta</taxon>
        <taxon>Embryophyta</taxon>
        <taxon>Tracheophyta</taxon>
        <taxon>Spermatophyta</taxon>
        <taxon>Magnoliopsida</taxon>
        <taxon>Ranunculales</taxon>
        <taxon>Circaeasteraceae</taxon>
        <taxon>Kingdonia</taxon>
    </lineage>
</organism>
<name>A0A7J7NTL8_9MAGN</name>
<proteinExistence type="predicted"/>
<keyword evidence="2" id="KW-1185">Reference proteome</keyword>
<reference evidence="1 2" key="1">
    <citation type="journal article" date="2020" name="IScience">
        <title>Genome Sequencing of the Endangered Kingdonia uniflora (Circaeasteraceae, Ranunculales) Reveals Potential Mechanisms of Evolutionary Specialization.</title>
        <authorList>
            <person name="Sun Y."/>
            <person name="Deng T."/>
            <person name="Zhang A."/>
            <person name="Moore M.J."/>
            <person name="Landis J.B."/>
            <person name="Lin N."/>
            <person name="Zhang H."/>
            <person name="Zhang X."/>
            <person name="Huang J."/>
            <person name="Zhang X."/>
            <person name="Sun H."/>
            <person name="Wang H."/>
        </authorList>
    </citation>
    <scope>NUCLEOTIDE SEQUENCE [LARGE SCALE GENOMIC DNA]</scope>
    <source>
        <strain evidence="1">TB1705</strain>
        <tissue evidence="1">Leaf</tissue>
    </source>
</reference>
<dbReference type="EMBL" id="JACGCM010000580">
    <property type="protein sequence ID" value="KAF6170499.1"/>
    <property type="molecule type" value="Genomic_DNA"/>
</dbReference>
<protein>
    <submittedName>
        <fullName evidence="1">Uncharacterized protein</fullName>
    </submittedName>
</protein>
<dbReference type="Proteomes" id="UP000541444">
    <property type="component" value="Unassembled WGS sequence"/>
</dbReference>
<gene>
    <name evidence="1" type="ORF">GIB67_031907</name>
</gene>
<evidence type="ECO:0000313" key="1">
    <source>
        <dbReference type="EMBL" id="KAF6170499.1"/>
    </source>
</evidence>
<comment type="caution">
    <text evidence="1">The sequence shown here is derived from an EMBL/GenBank/DDBJ whole genome shotgun (WGS) entry which is preliminary data.</text>
</comment>
<evidence type="ECO:0000313" key="2">
    <source>
        <dbReference type="Proteomes" id="UP000541444"/>
    </source>
</evidence>
<dbReference type="AlphaFoldDB" id="A0A7J7NTL8"/>
<accession>A0A7J7NTL8</accession>